<dbReference type="EMBL" id="BK032759">
    <property type="protein sequence ID" value="DAF58709.1"/>
    <property type="molecule type" value="Genomic_DNA"/>
</dbReference>
<accession>A0A8S5T5T8</accession>
<reference evidence="1" key="1">
    <citation type="journal article" date="2021" name="Proc. Natl. Acad. Sci. U.S.A.">
        <title>A Catalog of Tens of Thousands of Viruses from Human Metagenomes Reveals Hidden Associations with Chronic Diseases.</title>
        <authorList>
            <person name="Tisza M.J."/>
            <person name="Buck C.B."/>
        </authorList>
    </citation>
    <scope>NUCLEOTIDE SEQUENCE</scope>
    <source>
        <strain evidence="1">CtxMM9</strain>
    </source>
</reference>
<protein>
    <submittedName>
        <fullName evidence="1">Structural protein</fullName>
    </submittedName>
</protein>
<evidence type="ECO:0000313" key="1">
    <source>
        <dbReference type="EMBL" id="DAF58709.1"/>
    </source>
</evidence>
<proteinExistence type="predicted"/>
<name>A0A8S5T5T8_9CAUD</name>
<organism evidence="1">
    <name type="scientific">Siphoviridae sp. ctxMM9</name>
    <dbReference type="NCBI Taxonomy" id="2827973"/>
    <lineage>
        <taxon>Viruses</taxon>
        <taxon>Duplodnaviria</taxon>
        <taxon>Heunggongvirae</taxon>
        <taxon>Uroviricota</taxon>
        <taxon>Caudoviricetes</taxon>
    </lineage>
</organism>
<sequence>MKYGVREICDVVLKRKSPGYFGKLYLDKGAPVMYFDTMKTSSLEGQATTVYAQGGKGNPRLVAWEGDRTVTFTMEDALISPQSFSILSGAGLIDASDDSPIYVHTTQQVAVKGGNIVLDNVPANDVAGAEMYIMCMTDDGSIDSTKMPMKILPADVKKDMVAATIFANWAEKYKADHKDIATATELAVAPENVQDGDIYYVDYYVKAKSDVKQIDIEAGKFGGSYYLEASTLFRNQADGEDYPAEFVIPNCKVQSNFTFTMAPTGDPSTFTFTMDAFPDYTKFDGTKKVIAALQIVEDKVRFGQTDLNNKVTEDLGG</sequence>